<sequence length="54" mass="5589">EAAGAAAAAARTPRIAPATAYALGVLHADQRHEVEAARAVFRETWPYAAAMTAP</sequence>
<accession>A0A6N9V890</accession>
<comment type="caution">
    <text evidence="1">The sequence shown here is derived from an EMBL/GenBank/DDBJ whole genome shotgun (WGS) entry which is preliminary data.</text>
</comment>
<reference evidence="1 2" key="1">
    <citation type="submission" date="2020-01" db="EMBL/GenBank/DDBJ databases">
        <title>Insect and environment-associated Actinomycetes.</title>
        <authorList>
            <person name="Currrie C."/>
            <person name="Chevrette M."/>
            <person name="Carlson C."/>
            <person name="Stubbendieck R."/>
            <person name="Wendt-Pienkowski E."/>
        </authorList>
    </citation>
    <scope>NUCLEOTIDE SEQUENCE [LARGE SCALE GENOMIC DNA]</scope>
    <source>
        <strain evidence="1 2">SID14438</strain>
    </source>
</reference>
<protein>
    <submittedName>
        <fullName evidence="1">Metal-binding protein</fullName>
    </submittedName>
</protein>
<name>A0A6N9V890_STRMI</name>
<evidence type="ECO:0000313" key="1">
    <source>
        <dbReference type="EMBL" id="NEB67885.1"/>
    </source>
</evidence>
<feature type="non-terminal residue" evidence="1">
    <location>
        <position position="1"/>
    </location>
</feature>
<proteinExistence type="predicted"/>
<dbReference type="Proteomes" id="UP000471648">
    <property type="component" value="Unassembled WGS sequence"/>
</dbReference>
<dbReference type="AlphaFoldDB" id="A0A6N9V890"/>
<dbReference type="EMBL" id="JAAGME010000531">
    <property type="protein sequence ID" value="NEB67885.1"/>
    <property type="molecule type" value="Genomic_DNA"/>
</dbReference>
<organism evidence="1 2">
    <name type="scientific">Streptomyces microflavus</name>
    <name type="common">Streptomyces lipmanii</name>
    <dbReference type="NCBI Taxonomy" id="1919"/>
    <lineage>
        <taxon>Bacteria</taxon>
        <taxon>Bacillati</taxon>
        <taxon>Actinomycetota</taxon>
        <taxon>Actinomycetes</taxon>
        <taxon>Kitasatosporales</taxon>
        <taxon>Streptomycetaceae</taxon>
        <taxon>Streptomyces</taxon>
    </lineage>
</organism>
<gene>
    <name evidence="1" type="ORF">G3I39_12635</name>
</gene>
<evidence type="ECO:0000313" key="2">
    <source>
        <dbReference type="Proteomes" id="UP000471648"/>
    </source>
</evidence>